<organism evidence="1">
    <name type="scientific">marine sediment metagenome</name>
    <dbReference type="NCBI Taxonomy" id="412755"/>
    <lineage>
        <taxon>unclassified sequences</taxon>
        <taxon>metagenomes</taxon>
        <taxon>ecological metagenomes</taxon>
    </lineage>
</organism>
<dbReference type="EMBL" id="LAZR01007682">
    <property type="protein sequence ID" value="KKM83647.1"/>
    <property type="molecule type" value="Genomic_DNA"/>
</dbReference>
<name>A0A0F9NQT7_9ZZZZ</name>
<comment type="caution">
    <text evidence="1">The sequence shown here is derived from an EMBL/GenBank/DDBJ whole genome shotgun (WGS) entry which is preliminary data.</text>
</comment>
<reference evidence="1" key="1">
    <citation type="journal article" date="2015" name="Nature">
        <title>Complex archaea that bridge the gap between prokaryotes and eukaryotes.</title>
        <authorList>
            <person name="Spang A."/>
            <person name="Saw J.H."/>
            <person name="Jorgensen S.L."/>
            <person name="Zaremba-Niedzwiedzka K."/>
            <person name="Martijn J."/>
            <person name="Lind A.E."/>
            <person name="van Eijk R."/>
            <person name="Schleper C."/>
            <person name="Guy L."/>
            <person name="Ettema T.J."/>
        </authorList>
    </citation>
    <scope>NUCLEOTIDE SEQUENCE</scope>
</reference>
<protein>
    <submittedName>
        <fullName evidence="1">Uncharacterized protein</fullName>
    </submittedName>
</protein>
<dbReference type="AlphaFoldDB" id="A0A0F9NQT7"/>
<dbReference type="PROSITE" id="PS51257">
    <property type="entry name" value="PROKAR_LIPOPROTEIN"/>
    <property type="match status" value="1"/>
</dbReference>
<evidence type="ECO:0000313" key="1">
    <source>
        <dbReference type="EMBL" id="KKM83647.1"/>
    </source>
</evidence>
<sequence>MDEKEMLEAMKNCFSGFTEGGSCGCGPSGASFSCCGGSSATEEATNVEKDN</sequence>
<gene>
    <name evidence="1" type="ORF">LCGC14_1307270</name>
</gene>
<proteinExistence type="predicted"/>
<accession>A0A0F9NQT7</accession>